<sequence length="480" mass="52933">MTAWLSTYDSCNKYLVCLPRRRDPKDCMLPAWCQAPGSSTNSNTLDSFVYEIASSGQGQLIQDLYAPKREISKGIRAKWDALAVLSLLTALVSLAECKSVQFVLTCLRHCTMVILYAAASSCATRFLSLAAVKASALRNPEVEQLLLELLVTKAWILWSVVHSCADHMGAAITADTMQPEPDEQWVCLQHDGDTLKELLLQEQDGEEREGKDSTRNAAEVMEGAQDTGSYSYSWCLRSAWNDAVVRKALWEDKRPYILAIALSVNAVLILLAALTSLTECNNVQVTLTCLRHSTLAMLYAAAFSCATRFLSLSAVKASVVKKFEVEELLLQLSALKGLILIFAFFACLYHVDAGITVYQKARREENFAWYVQLPADVARVQALSGAIVLSASLIFLMGTDIRATFRAKLPLSREMWEEKRRGAIPKPWRGISKEFAAMAREGITAMARGLLEQIIVTFCASVLMLVFFVLSPDGGAPTGT</sequence>
<feature type="transmembrane region" description="Helical" evidence="1">
    <location>
        <begin position="450"/>
        <end position="470"/>
    </location>
</feature>
<feature type="transmembrane region" description="Helical" evidence="1">
    <location>
        <begin position="378"/>
        <end position="398"/>
    </location>
</feature>
<dbReference type="Proteomes" id="UP000821837">
    <property type="component" value="Chromosome 11"/>
</dbReference>
<dbReference type="AlphaFoldDB" id="A0A9D4QBE3"/>
<feature type="transmembrane region" description="Helical" evidence="1">
    <location>
        <begin position="256"/>
        <end position="277"/>
    </location>
</feature>
<feature type="transmembrane region" description="Helical" evidence="1">
    <location>
        <begin position="297"/>
        <end position="317"/>
    </location>
</feature>
<keyword evidence="1" id="KW-1133">Transmembrane helix</keyword>
<evidence type="ECO:0000313" key="3">
    <source>
        <dbReference type="Proteomes" id="UP000821837"/>
    </source>
</evidence>
<feature type="transmembrane region" description="Helical" evidence="1">
    <location>
        <begin position="338"/>
        <end position="358"/>
    </location>
</feature>
<organism evidence="2 3">
    <name type="scientific">Rhipicephalus sanguineus</name>
    <name type="common">Brown dog tick</name>
    <name type="synonym">Ixodes sanguineus</name>
    <dbReference type="NCBI Taxonomy" id="34632"/>
    <lineage>
        <taxon>Eukaryota</taxon>
        <taxon>Metazoa</taxon>
        <taxon>Ecdysozoa</taxon>
        <taxon>Arthropoda</taxon>
        <taxon>Chelicerata</taxon>
        <taxon>Arachnida</taxon>
        <taxon>Acari</taxon>
        <taxon>Parasitiformes</taxon>
        <taxon>Ixodida</taxon>
        <taxon>Ixodoidea</taxon>
        <taxon>Ixodidae</taxon>
        <taxon>Rhipicephalinae</taxon>
        <taxon>Rhipicephalus</taxon>
        <taxon>Rhipicephalus</taxon>
    </lineage>
</organism>
<keyword evidence="1" id="KW-0812">Transmembrane</keyword>
<name>A0A9D4QBE3_RHISA</name>
<evidence type="ECO:0000256" key="1">
    <source>
        <dbReference type="SAM" id="Phobius"/>
    </source>
</evidence>
<keyword evidence="3" id="KW-1185">Reference proteome</keyword>
<reference evidence="2" key="2">
    <citation type="submission" date="2021-09" db="EMBL/GenBank/DDBJ databases">
        <authorList>
            <person name="Jia N."/>
            <person name="Wang J."/>
            <person name="Shi W."/>
            <person name="Du L."/>
            <person name="Sun Y."/>
            <person name="Zhan W."/>
            <person name="Jiang J."/>
            <person name="Wang Q."/>
            <person name="Zhang B."/>
            <person name="Ji P."/>
            <person name="Sakyi L.B."/>
            <person name="Cui X."/>
            <person name="Yuan T."/>
            <person name="Jiang B."/>
            <person name="Yang W."/>
            <person name="Lam T.T.-Y."/>
            <person name="Chang Q."/>
            <person name="Ding S."/>
            <person name="Wang X."/>
            <person name="Zhu J."/>
            <person name="Ruan X."/>
            <person name="Zhao L."/>
            <person name="Wei J."/>
            <person name="Que T."/>
            <person name="Du C."/>
            <person name="Cheng J."/>
            <person name="Dai P."/>
            <person name="Han X."/>
            <person name="Huang E."/>
            <person name="Gao Y."/>
            <person name="Liu J."/>
            <person name="Shao H."/>
            <person name="Ye R."/>
            <person name="Li L."/>
            <person name="Wei W."/>
            <person name="Wang X."/>
            <person name="Wang C."/>
            <person name="Huo Q."/>
            <person name="Li W."/>
            <person name="Guo W."/>
            <person name="Chen H."/>
            <person name="Chen S."/>
            <person name="Zhou L."/>
            <person name="Zhou L."/>
            <person name="Ni X."/>
            <person name="Tian J."/>
            <person name="Zhou Y."/>
            <person name="Sheng Y."/>
            <person name="Liu T."/>
            <person name="Pan Y."/>
            <person name="Xia L."/>
            <person name="Li J."/>
            <person name="Zhao F."/>
            <person name="Cao W."/>
        </authorList>
    </citation>
    <scope>NUCLEOTIDE SEQUENCE</scope>
    <source>
        <strain evidence="2">Rsan-2018</strain>
        <tissue evidence="2">Larvae</tissue>
    </source>
</reference>
<gene>
    <name evidence="2" type="ORF">HPB52_000652</name>
</gene>
<protein>
    <submittedName>
        <fullName evidence="2">Uncharacterized protein</fullName>
    </submittedName>
</protein>
<evidence type="ECO:0000313" key="2">
    <source>
        <dbReference type="EMBL" id="KAH7971623.1"/>
    </source>
</evidence>
<dbReference type="EMBL" id="JABSTV010001247">
    <property type="protein sequence ID" value="KAH7971623.1"/>
    <property type="molecule type" value="Genomic_DNA"/>
</dbReference>
<proteinExistence type="predicted"/>
<dbReference type="VEuPathDB" id="VectorBase:RSAN_037151"/>
<dbReference type="VEuPathDB" id="VectorBase:RSAN_026766"/>
<reference evidence="2" key="1">
    <citation type="journal article" date="2020" name="Cell">
        <title>Large-Scale Comparative Analyses of Tick Genomes Elucidate Their Genetic Diversity and Vector Capacities.</title>
        <authorList>
            <consortium name="Tick Genome and Microbiome Consortium (TIGMIC)"/>
            <person name="Jia N."/>
            <person name="Wang J."/>
            <person name="Shi W."/>
            <person name="Du L."/>
            <person name="Sun Y."/>
            <person name="Zhan W."/>
            <person name="Jiang J.F."/>
            <person name="Wang Q."/>
            <person name="Zhang B."/>
            <person name="Ji P."/>
            <person name="Bell-Sakyi L."/>
            <person name="Cui X.M."/>
            <person name="Yuan T.T."/>
            <person name="Jiang B.G."/>
            <person name="Yang W.F."/>
            <person name="Lam T.T."/>
            <person name="Chang Q.C."/>
            <person name="Ding S.J."/>
            <person name="Wang X.J."/>
            <person name="Zhu J.G."/>
            <person name="Ruan X.D."/>
            <person name="Zhao L."/>
            <person name="Wei J.T."/>
            <person name="Ye R.Z."/>
            <person name="Que T.C."/>
            <person name="Du C.H."/>
            <person name="Zhou Y.H."/>
            <person name="Cheng J.X."/>
            <person name="Dai P.F."/>
            <person name="Guo W.B."/>
            <person name="Han X.H."/>
            <person name="Huang E.J."/>
            <person name="Li L.F."/>
            <person name="Wei W."/>
            <person name="Gao Y.C."/>
            <person name="Liu J.Z."/>
            <person name="Shao H.Z."/>
            <person name="Wang X."/>
            <person name="Wang C.C."/>
            <person name="Yang T.C."/>
            <person name="Huo Q.B."/>
            <person name="Li W."/>
            <person name="Chen H.Y."/>
            <person name="Chen S.E."/>
            <person name="Zhou L.G."/>
            <person name="Ni X.B."/>
            <person name="Tian J.H."/>
            <person name="Sheng Y."/>
            <person name="Liu T."/>
            <person name="Pan Y.S."/>
            <person name="Xia L.Y."/>
            <person name="Li J."/>
            <person name="Zhao F."/>
            <person name="Cao W.C."/>
        </authorList>
    </citation>
    <scope>NUCLEOTIDE SEQUENCE</scope>
    <source>
        <strain evidence="2">Rsan-2018</strain>
    </source>
</reference>
<keyword evidence="1" id="KW-0472">Membrane</keyword>
<comment type="caution">
    <text evidence="2">The sequence shown here is derived from an EMBL/GenBank/DDBJ whole genome shotgun (WGS) entry which is preliminary data.</text>
</comment>
<accession>A0A9D4QBE3</accession>